<dbReference type="InterPro" id="IPR010371">
    <property type="entry name" value="YBR137W-like"/>
</dbReference>
<proteinExistence type="predicted"/>
<dbReference type="InterPro" id="IPR005624">
    <property type="entry name" value="PduO/GlcC-like"/>
</dbReference>
<dbReference type="OrthoDB" id="2209940at2759"/>
<keyword evidence="2" id="KW-1185">Reference proteome</keyword>
<dbReference type="InterPro" id="IPR038084">
    <property type="entry name" value="PduO/GlcC-like_sf"/>
</dbReference>
<accession>A0A162UCU6</accession>
<dbReference type="PANTHER" id="PTHR28255:SF1">
    <property type="entry name" value="UPF0303 PROTEIN YBR137W"/>
    <property type="match status" value="1"/>
</dbReference>
<dbReference type="AlphaFoldDB" id="A0A162UCU6"/>
<dbReference type="PIRSF" id="PIRSF008757">
    <property type="entry name" value="UCP008757"/>
    <property type="match status" value="1"/>
</dbReference>
<evidence type="ECO:0000313" key="1">
    <source>
        <dbReference type="EMBL" id="OAD74173.1"/>
    </source>
</evidence>
<dbReference type="RefSeq" id="XP_018292213.1">
    <property type="nucleotide sequence ID" value="XM_018438423.1"/>
</dbReference>
<dbReference type="Gene3D" id="3.30.450.150">
    <property type="entry name" value="Haem-degrading domain"/>
    <property type="match status" value="1"/>
</dbReference>
<dbReference type="Pfam" id="PF03928">
    <property type="entry name" value="HbpS-like"/>
    <property type="match status" value="1"/>
</dbReference>
<dbReference type="FunCoup" id="A0A162UCU6">
    <property type="interactions" value="14"/>
</dbReference>
<protein>
    <submittedName>
        <fullName evidence="1">Uncharacterized protein</fullName>
    </submittedName>
</protein>
<dbReference type="InParanoid" id="A0A162UCU6"/>
<dbReference type="EMBL" id="KV440979">
    <property type="protein sequence ID" value="OAD74173.1"/>
    <property type="molecule type" value="Genomic_DNA"/>
</dbReference>
<dbReference type="VEuPathDB" id="FungiDB:PHYBLDRAFT_181135"/>
<reference evidence="2" key="1">
    <citation type="submission" date="2015-06" db="EMBL/GenBank/DDBJ databases">
        <title>Expansion of signal transduction pathways in fungi by whole-genome duplication.</title>
        <authorList>
            <consortium name="DOE Joint Genome Institute"/>
            <person name="Corrochano L.M."/>
            <person name="Kuo A."/>
            <person name="Marcet-Houben M."/>
            <person name="Polaino S."/>
            <person name="Salamov A."/>
            <person name="Villalobos J.M."/>
            <person name="Alvarez M.I."/>
            <person name="Avalos J."/>
            <person name="Benito E.P."/>
            <person name="Benoit I."/>
            <person name="Burger G."/>
            <person name="Camino L.P."/>
            <person name="Canovas D."/>
            <person name="Cerda-Olmedo E."/>
            <person name="Cheng J.-F."/>
            <person name="Dominguez A."/>
            <person name="Elias M."/>
            <person name="Eslava A.P."/>
            <person name="Glaser F."/>
            <person name="Grimwood J."/>
            <person name="Gutierrez G."/>
            <person name="Heitman J."/>
            <person name="Henrissat B."/>
            <person name="Iturriaga E.A."/>
            <person name="Lang B.F."/>
            <person name="Lavin J.L."/>
            <person name="Lee S."/>
            <person name="Li W."/>
            <person name="Lindquist E."/>
            <person name="Lopez-Garcia S."/>
            <person name="Luque E.M."/>
            <person name="Marcos A.T."/>
            <person name="Martin J."/>
            <person name="McCluskey K."/>
            <person name="Medina H.R."/>
            <person name="Miralles-Duran A."/>
            <person name="Miyazaki A."/>
            <person name="Munoz-Torres E."/>
            <person name="Oguiza J.A."/>
            <person name="Ohm R."/>
            <person name="Olmedo M."/>
            <person name="Orejas M."/>
            <person name="Ortiz-Castellanos L."/>
            <person name="Pisabarro A.G."/>
            <person name="Rodriguez-Romero J."/>
            <person name="Ruiz-Herrera J."/>
            <person name="Ruiz-Vazquez R."/>
            <person name="Sanz C."/>
            <person name="Schackwitz W."/>
            <person name="Schmutz J."/>
            <person name="Shahriari M."/>
            <person name="Shelest E."/>
            <person name="Silva-Franco F."/>
            <person name="Soanes D."/>
            <person name="Syed K."/>
            <person name="Tagua V.G."/>
            <person name="Talbot N.J."/>
            <person name="Thon M."/>
            <person name="De vries R.P."/>
            <person name="Wiebenga A."/>
            <person name="Yadav J.S."/>
            <person name="Braun E.L."/>
            <person name="Baker S."/>
            <person name="Garre V."/>
            <person name="Horwitz B."/>
            <person name="Torres-Martinez S."/>
            <person name="Idnurm A."/>
            <person name="Herrera-Estrella A."/>
            <person name="Gabaldon T."/>
            <person name="Grigoriev I.V."/>
        </authorList>
    </citation>
    <scope>NUCLEOTIDE SEQUENCE [LARGE SCALE GENOMIC DNA]</scope>
    <source>
        <strain evidence="2">NRRL 1555(-)</strain>
    </source>
</reference>
<dbReference type="PANTHER" id="PTHR28255">
    <property type="match status" value="1"/>
</dbReference>
<dbReference type="NCBIfam" id="NF002696">
    <property type="entry name" value="PRK02487.1-5"/>
    <property type="match status" value="1"/>
</dbReference>
<organism evidence="1 2">
    <name type="scientific">Phycomyces blakesleeanus (strain ATCC 8743b / DSM 1359 / FGSC 10004 / NBRC 33097 / NRRL 1555)</name>
    <dbReference type="NCBI Taxonomy" id="763407"/>
    <lineage>
        <taxon>Eukaryota</taxon>
        <taxon>Fungi</taxon>
        <taxon>Fungi incertae sedis</taxon>
        <taxon>Mucoromycota</taxon>
        <taxon>Mucoromycotina</taxon>
        <taxon>Mucoromycetes</taxon>
        <taxon>Mucorales</taxon>
        <taxon>Phycomycetaceae</taxon>
        <taxon>Phycomyces</taxon>
    </lineage>
</organism>
<dbReference type="SUPFAM" id="SSF143744">
    <property type="entry name" value="GlcG-like"/>
    <property type="match status" value="1"/>
</dbReference>
<evidence type="ECO:0000313" key="2">
    <source>
        <dbReference type="Proteomes" id="UP000077315"/>
    </source>
</evidence>
<dbReference type="GeneID" id="28999329"/>
<gene>
    <name evidence="1" type="ORF">PHYBLDRAFT_181135</name>
</gene>
<sequence length="159" mass="17629">MSLESKALLPGLLEEEAKCQFTRFTSEDALKLGLGIIDIAKTNFTRPITIDITLAGNQLFRYAMDGTSPDNSQWIQRKSNTVLRFRHSSFYMGQYCASQGVSFGQKYYVSETEYACHGGSFPLIIKNVGVVGTITVSGLAQQDDHNLVVKAITEHIKTQ</sequence>
<name>A0A162UCU6_PHYB8</name>
<dbReference type="STRING" id="763407.A0A162UCU6"/>
<dbReference type="Proteomes" id="UP000077315">
    <property type="component" value="Unassembled WGS sequence"/>
</dbReference>